<dbReference type="InterPro" id="IPR036322">
    <property type="entry name" value="WD40_repeat_dom_sf"/>
</dbReference>
<comment type="similarity">
    <text evidence="4">Belongs to the WD repeat ELP2 family.</text>
</comment>
<dbReference type="PRINTS" id="PR00320">
    <property type="entry name" value="GPROTEINBRPT"/>
</dbReference>
<dbReference type="InterPro" id="IPR020472">
    <property type="entry name" value="WD40_PAC1"/>
</dbReference>
<evidence type="ECO:0000256" key="9">
    <source>
        <dbReference type="ARBA" id="ARBA00022737"/>
    </source>
</evidence>
<evidence type="ECO:0000256" key="2">
    <source>
        <dbReference type="ARBA" id="ARBA00004496"/>
    </source>
</evidence>
<dbReference type="AlphaFoldDB" id="A0A7R9F686"/>
<dbReference type="InterPro" id="IPR001680">
    <property type="entry name" value="WD40_rpt"/>
</dbReference>
<dbReference type="InterPro" id="IPR015943">
    <property type="entry name" value="WD40/YVTN_repeat-like_dom_sf"/>
</dbReference>
<dbReference type="UniPathway" id="UPA00988"/>
<evidence type="ECO:0000256" key="4">
    <source>
        <dbReference type="ARBA" id="ARBA00005881"/>
    </source>
</evidence>
<evidence type="ECO:0000256" key="7">
    <source>
        <dbReference type="ARBA" id="ARBA00022574"/>
    </source>
</evidence>
<name>A0A7R9F686_9NEOP</name>
<proteinExistence type="inferred from homology"/>
<comment type="subcellular location">
    <subcellularLocation>
        <location evidence="2">Cytoplasm</location>
    </subcellularLocation>
    <subcellularLocation>
        <location evidence="1">Nucleus</location>
    </subcellularLocation>
</comment>
<feature type="repeat" description="WD" evidence="11">
    <location>
        <begin position="368"/>
        <end position="398"/>
    </location>
</feature>
<reference evidence="12" key="1">
    <citation type="submission" date="2020-11" db="EMBL/GenBank/DDBJ databases">
        <authorList>
            <person name="Tran Van P."/>
        </authorList>
    </citation>
    <scope>NUCLEOTIDE SEQUENCE</scope>
</reference>
<dbReference type="PANTHER" id="PTHR44111">
    <property type="entry name" value="ELONGATOR COMPLEX PROTEIN 2"/>
    <property type="match status" value="1"/>
</dbReference>
<dbReference type="PROSITE" id="PS50082">
    <property type="entry name" value="WD_REPEATS_2"/>
    <property type="match status" value="4"/>
</dbReference>
<dbReference type="GO" id="GO:0033588">
    <property type="term" value="C:elongator holoenzyme complex"/>
    <property type="evidence" value="ECO:0007669"/>
    <property type="project" value="InterPro"/>
</dbReference>
<keyword evidence="8" id="KW-0819">tRNA processing</keyword>
<keyword evidence="6" id="KW-0963">Cytoplasm</keyword>
<protein>
    <recommendedName>
        <fullName evidence="5">Elongator complex protein 2</fullName>
    </recommendedName>
</protein>
<dbReference type="PROSITE" id="PS50294">
    <property type="entry name" value="WD_REPEATS_REGION"/>
    <property type="match status" value="2"/>
</dbReference>
<keyword evidence="10" id="KW-0539">Nucleus</keyword>
<feature type="repeat" description="WD" evidence="11">
    <location>
        <begin position="181"/>
        <end position="218"/>
    </location>
</feature>
<keyword evidence="7 11" id="KW-0853">WD repeat</keyword>
<dbReference type="SMART" id="SM00320">
    <property type="entry name" value="WD40"/>
    <property type="match status" value="10"/>
</dbReference>
<keyword evidence="9" id="KW-0677">Repeat</keyword>
<evidence type="ECO:0000256" key="10">
    <source>
        <dbReference type="ARBA" id="ARBA00023242"/>
    </source>
</evidence>
<dbReference type="GO" id="GO:0005634">
    <property type="term" value="C:nucleus"/>
    <property type="evidence" value="ECO:0007669"/>
    <property type="project" value="UniProtKB-SubCell"/>
</dbReference>
<organism evidence="12">
    <name type="scientific">Timema bartmani</name>
    <dbReference type="NCBI Taxonomy" id="61472"/>
    <lineage>
        <taxon>Eukaryota</taxon>
        <taxon>Metazoa</taxon>
        <taxon>Ecdysozoa</taxon>
        <taxon>Arthropoda</taxon>
        <taxon>Hexapoda</taxon>
        <taxon>Insecta</taxon>
        <taxon>Pterygota</taxon>
        <taxon>Neoptera</taxon>
        <taxon>Polyneoptera</taxon>
        <taxon>Phasmatodea</taxon>
        <taxon>Timematodea</taxon>
        <taxon>Timematoidea</taxon>
        <taxon>Timematidae</taxon>
        <taxon>Timema</taxon>
    </lineage>
</organism>
<feature type="repeat" description="WD" evidence="11">
    <location>
        <begin position="589"/>
        <end position="621"/>
    </location>
</feature>
<accession>A0A7R9F686</accession>
<feature type="repeat" description="WD" evidence="11">
    <location>
        <begin position="642"/>
        <end position="673"/>
    </location>
</feature>
<evidence type="ECO:0000256" key="1">
    <source>
        <dbReference type="ARBA" id="ARBA00004123"/>
    </source>
</evidence>
<dbReference type="Pfam" id="PF00400">
    <property type="entry name" value="WD40"/>
    <property type="match status" value="8"/>
</dbReference>
<comment type="pathway">
    <text evidence="3">tRNA modification; 5-methoxycarbonylmethyl-2-thiouridine-tRNA biosynthesis.</text>
</comment>
<dbReference type="GO" id="GO:0005737">
    <property type="term" value="C:cytoplasm"/>
    <property type="evidence" value="ECO:0007669"/>
    <property type="project" value="UniProtKB-SubCell"/>
</dbReference>
<dbReference type="FunFam" id="2.130.10.10:FF:000400">
    <property type="entry name" value="Elongator acetyltransferase complex subunit 2"/>
    <property type="match status" value="1"/>
</dbReference>
<evidence type="ECO:0000256" key="11">
    <source>
        <dbReference type="PROSITE-ProRule" id="PRU00221"/>
    </source>
</evidence>
<dbReference type="SUPFAM" id="SSF50978">
    <property type="entry name" value="WD40 repeat-like"/>
    <property type="match status" value="3"/>
</dbReference>
<dbReference type="PANTHER" id="PTHR44111:SF1">
    <property type="entry name" value="ELONGATOR COMPLEX PROTEIN 2"/>
    <property type="match status" value="1"/>
</dbReference>
<dbReference type="EMBL" id="OD568104">
    <property type="protein sequence ID" value="CAD7446566.1"/>
    <property type="molecule type" value="Genomic_DNA"/>
</dbReference>
<gene>
    <name evidence="12" type="ORF">TBIB3V08_LOCUS8894</name>
</gene>
<sequence length="811" mass="88851">MLCLDVLEFLTCSQYAGSGKILHTLCQHTARINSVKWMRHADKSPETELVSASSDGTAVVWSKDDAGGYSPSTVLQGHESMVTLADGRYVNDGRGLLIVVTASVDSTIRIWRRTDQGDTMLCTQILGLGSGLCLSLSLGLLPASQALLLACGTDDSRIQLFAENSESGDQGPTEMVKVDSLMGHEDWVRALDFATDDCGDLLLASGAQDSMVRLWRISASVGGAIKRRVCELAAGEDILPQERMFSVMFRGGPRHFAVSLESVLAGHEGWVYGVNWHPSVTGDDGNRQRLSLLSSSLDKTLVLWSLDEQSGVWLDAVRLGEVGGNTLGFYGAKFSPDGNSVMAHGYQGSLHRWRHSQEQGSWNPDVTVGGHFAGVVDLAWEPGGQFLMSAGADQTTRLHAPWVRPGVTQVTWYELARPQVHGYDMACLAMLSRYRFVSGAEEKVSRAFQAPNNFVSNFHRICGLDPEGDLEATAMRSTPHGASVPALGLSNKAVYETQEVLLDDRHVKNEYPEAYFVPVEMTEPPTEENLIQNTLWLEVQKLYGHGYELYSLAARPDGRLLASACKATDAQHAAILLWRTDSWQQVDQLTSHQLTVTQLSFSPDSLYLLSVSRDRRWTVFQEQQNTVGNSRYQMACTSSKTTGVHSRIIWCCAWSHDSRYFATGSRDGKVAVWGKEDDQAPSDQLVQFCLSGVPLQLPVQFCLSGVPLQLPGQSVSALAFAPKLTRPHVLAVGLDCGEILLYKWSPGSWSKSLHLDSSCAHHLTVKRLSFRPGIGATSDTKDKYSASSFAQLASCGSDHTVKINNIYLDKL</sequence>
<evidence type="ECO:0000256" key="3">
    <source>
        <dbReference type="ARBA" id="ARBA00005043"/>
    </source>
</evidence>
<evidence type="ECO:0000313" key="12">
    <source>
        <dbReference type="EMBL" id="CAD7446566.1"/>
    </source>
</evidence>
<dbReference type="InterPro" id="IPR037289">
    <property type="entry name" value="Elp2"/>
</dbReference>
<dbReference type="Gene3D" id="2.130.10.10">
    <property type="entry name" value="YVTN repeat-like/Quinoprotein amine dehydrogenase"/>
    <property type="match status" value="4"/>
</dbReference>
<evidence type="ECO:0000256" key="5">
    <source>
        <dbReference type="ARBA" id="ARBA00020267"/>
    </source>
</evidence>
<evidence type="ECO:0000256" key="8">
    <source>
        <dbReference type="ARBA" id="ARBA00022694"/>
    </source>
</evidence>
<evidence type="ECO:0000256" key="6">
    <source>
        <dbReference type="ARBA" id="ARBA00022490"/>
    </source>
</evidence>
<dbReference type="GO" id="GO:0002098">
    <property type="term" value="P:tRNA wobble uridine modification"/>
    <property type="evidence" value="ECO:0007669"/>
    <property type="project" value="InterPro"/>
</dbReference>